<dbReference type="RefSeq" id="WP_089671049.1">
    <property type="nucleotide sequence ID" value="NZ_CP024845.1"/>
</dbReference>
<evidence type="ECO:0000313" key="3">
    <source>
        <dbReference type="Proteomes" id="UP000198888"/>
    </source>
</evidence>
<accession>A0A1H6RXY7</accession>
<protein>
    <recommendedName>
        <fullName evidence="4">(2Fe-2S) ferredoxin</fullName>
    </recommendedName>
</protein>
<sequence>MKHRTDEHRERLDSHVFVCTQERDSGYACCAEAGGEETFTAVKSWLRDRDAFWSTVSVTETDCLGLCSEGGTAISIQPRNEWYSDVQPEDVPDLLESEFGPDAERVSVEADTST</sequence>
<accession>A0A2H4Q4M0</accession>
<dbReference type="OrthoDB" id="198458at2157"/>
<gene>
    <name evidence="2" type="ORF">SAMN05444271_10359</name>
</gene>
<dbReference type="GeneID" id="35003310"/>
<feature type="region of interest" description="Disordered" evidence="1">
    <location>
        <begin position="95"/>
        <end position="114"/>
    </location>
</feature>
<dbReference type="InterPro" id="IPR036249">
    <property type="entry name" value="Thioredoxin-like_sf"/>
</dbReference>
<dbReference type="SUPFAM" id="SSF52833">
    <property type="entry name" value="Thioredoxin-like"/>
    <property type="match status" value="1"/>
</dbReference>
<dbReference type="Proteomes" id="UP000198888">
    <property type="component" value="Unassembled WGS sequence"/>
</dbReference>
<dbReference type="CDD" id="cd02980">
    <property type="entry name" value="TRX_Fd_family"/>
    <property type="match status" value="1"/>
</dbReference>
<dbReference type="STRING" id="1073996.SAMN05444271_10359"/>
<evidence type="ECO:0008006" key="4">
    <source>
        <dbReference type="Google" id="ProtNLM"/>
    </source>
</evidence>
<organism evidence="2 3">
    <name type="scientific">Halohasta litchfieldiae</name>
    <dbReference type="NCBI Taxonomy" id="1073996"/>
    <lineage>
        <taxon>Archaea</taxon>
        <taxon>Methanobacteriati</taxon>
        <taxon>Methanobacteriota</taxon>
        <taxon>Stenosarchaea group</taxon>
        <taxon>Halobacteria</taxon>
        <taxon>Halobacteriales</taxon>
        <taxon>Haloferacaceae</taxon>
        <taxon>Halohasta</taxon>
    </lineage>
</organism>
<evidence type="ECO:0000256" key="1">
    <source>
        <dbReference type="SAM" id="MobiDB-lite"/>
    </source>
</evidence>
<proteinExistence type="predicted"/>
<keyword evidence="3" id="KW-1185">Reference proteome</keyword>
<dbReference type="EMBL" id="FNYR01000003">
    <property type="protein sequence ID" value="SEI58434.1"/>
    <property type="molecule type" value="Genomic_DNA"/>
</dbReference>
<dbReference type="Gene3D" id="3.40.30.10">
    <property type="entry name" value="Glutaredoxin"/>
    <property type="match status" value="1"/>
</dbReference>
<reference evidence="2 3" key="1">
    <citation type="submission" date="2016-10" db="EMBL/GenBank/DDBJ databases">
        <authorList>
            <person name="de Groot N.N."/>
        </authorList>
    </citation>
    <scope>NUCLEOTIDE SEQUENCE [LARGE SCALE GENOMIC DNA]</scope>
    <source>
        <strain evidence="2 3">DSM 22187</strain>
    </source>
</reference>
<dbReference type="KEGG" id="hae:halTADL_2537"/>
<name>A0A1H6RXY7_9EURY</name>
<evidence type="ECO:0000313" key="2">
    <source>
        <dbReference type="EMBL" id="SEI58434.1"/>
    </source>
</evidence>
<dbReference type="AlphaFoldDB" id="A0A1H6RXY7"/>